<dbReference type="InterPro" id="IPR003390">
    <property type="entry name" value="DNA_integrity_scan_DisA_N"/>
</dbReference>
<dbReference type="STRING" id="1408281.Epro_0865"/>
<dbReference type="AlphaFoldDB" id="A0A0G3WL66"/>
<dbReference type="Gene3D" id="3.40.1700.10">
    <property type="entry name" value="DNA integrity scanning protein, DisA, N-terminal domain"/>
    <property type="match status" value="1"/>
</dbReference>
<dbReference type="InterPro" id="IPR014046">
    <property type="entry name" value="C-di-AMP_synthase"/>
</dbReference>
<name>A0A0G3WL66_9BACT</name>
<evidence type="ECO:0000313" key="12">
    <source>
        <dbReference type="EMBL" id="AKL98244.1"/>
    </source>
</evidence>
<comment type="catalytic activity">
    <reaction evidence="1 10">
        <text>2 ATP = 3',3'-c-di-AMP + 2 diphosphate</text>
        <dbReference type="Rhea" id="RHEA:35655"/>
        <dbReference type="ChEBI" id="CHEBI:30616"/>
        <dbReference type="ChEBI" id="CHEBI:33019"/>
        <dbReference type="ChEBI" id="CHEBI:71500"/>
        <dbReference type="EC" id="2.7.7.85"/>
    </reaction>
</comment>
<dbReference type="NCBIfam" id="TIGR00159">
    <property type="entry name" value="diadenylate cyclase CdaA"/>
    <property type="match status" value="1"/>
</dbReference>
<evidence type="ECO:0000256" key="8">
    <source>
        <dbReference type="ARBA" id="ARBA00022989"/>
    </source>
</evidence>
<dbReference type="Pfam" id="PF19293">
    <property type="entry name" value="CdaA_N"/>
    <property type="match status" value="1"/>
</dbReference>
<dbReference type="PATRIC" id="fig|1408281.3.peg.885"/>
<keyword evidence="2 10" id="KW-1003">Cell membrane</keyword>
<dbReference type="HAMAP" id="MF_01499">
    <property type="entry name" value="DacA"/>
    <property type="match status" value="1"/>
</dbReference>
<dbReference type="EMBL" id="CP009498">
    <property type="protein sequence ID" value="AKL98244.1"/>
    <property type="molecule type" value="Genomic_DNA"/>
</dbReference>
<keyword evidence="3 10" id="KW-0808">Transferase</keyword>
<sequence>MQMLRHIYDLYIVNALDILILAFIFYRIILIIKGTRATQILLGILFVLILTVIARDVVHLRALAWILNKFWLAAVIIFAVVFQSEIRNVFAQIGANIWGSGARIKDEYVNDILEAVEILSSTKTGGLIVVENEIGLKSYAETGVILNANISKELILSIFKNKSAPLHDGAIIIYNDKITAAGCVLPLSHNTNVKIYGTRHRAALGLSEVTDAVIVVVSEETGNVSVAYKNKLHSNVSSAKLKEIIETNGEDFTK</sequence>
<keyword evidence="6 10" id="KW-0547">Nucleotide-binding</keyword>
<evidence type="ECO:0000256" key="1">
    <source>
        <dbReference type="ARBA" id="ARBA00000877"/>
    </source>
</evidence>
<evidence type="ECO:0000313" key="13">
    <source>
        <dbReference type="Proteomes" id="UP000035337"/>
    </source>
</evidence>
<dbReference type="KEGG" id="epo:Epro_0865"/>
<keyword evidence="13" id="KW-1185">Reference proteome</keyword>
<evidence type="ECO:0000256" key="6">
    <source>
        <dbReference type="ARBA" id="ARBA00022741"/>
    </source>
</evidence>
<dbReference type="OrthoDB" id="9807385at2"/>
<reference evidence="12 13" key="1">
    <citation type="submission" date="2014-09" db="EMBL/GenBank/DDBJ databases">
        <title>Complete genome sequence of Endomicrobium proavitum.</title>
        <authorList>
            <person name="Zheng H."/>
        </authorList>
    </citation>
    <scope>NUCLEOTIDE SEQUENCE [LARGE SCALE GENOMIC DNA]</scope>
    <source>
        <strain evidence="12 13">Rsa215</strain>
    </source>
</reference>
<comment type="function">
    <text evidence="10">Catalyzes the condensation of 2 ATP molecules into cyclic di-AMP (c-di-AMP), a second messenger used to regulate differing processes in different bacteria.</text>
</comment>
<dbReference type="GO" id="GO:0004016">
    <property type="term" value="F:adenylate cyclase activity"/>
    <property type="evidence" value="ECO:0007669"/>
    <property type="project" value="UniProtKB-UniRule"/>
</dbReference>
<evidence type="ECO:0000259" key="11">
    <source>
        <dbReference type="PROSITE" id="PS51794"/>
    </source>
</evidence>
<feature type="transmembrane region" description="Helical" evidence="10">
    <location>
        <begin position="12"/>
        <end position="32"/>
    </location>
</feature>
<evidence type="ECO:0000256" key="10">
    <source>
        <dbReference type="HAMAP-Rule" id="MF_01499"/>
    </source>
</evidence>
<dbReference type="PANTHER" id="PTHR34185">
    <property type="entry name" value="DIADENYLATE CYCLASE"/>
    <property type="match status" value="1"/>
</dbReference>
<accession>A0A0G3WL66</accession>
<dbReference type="GO" id="GO:0106408">
    <property type="term" value="F:diadenylate cyclase activity"/>
    <property type="evidence" value="ECO:0007669"/>
    <property type="project" value="UniProtKB-EC"/>
</dbReference>
<keyword evidence="7 10" id="KW-0067">ATP-binding</keyword>
<dbReference type="GO" id="GO:0006171">
    <property type="term" value="P:cAMP biosynthetic process"/>
    <property type="evidence" value="ECO:0007669"/>
    <property type="project" value="InterPro"/>
</dbReference>
<dbReference type="InterPro" id="IPR034701">
    <property type="entry name" value="CdaA"/>
</dbReference>
<keyword evidence="5 10" id="KW-0548">Nucleotidyltransferase</keyword>
<comment type="caution">
    <text evidence="10">Lacks conserved residue(s) required for the propagation of feature annotation.</text>
</comment>
<gene>
    <name evidence="10" type="primary">dacA</name>
    <name evidence="12" type="ORF">Epro_0865</name>
</gene>
<feature type="domain" description="DAC" evidence="11">
    <location>
        <begin position="83"/>
        <end position="238"/>
    </location>
</feature>
<evidence type="ECO:0000256" key="9">
    <source>
        <dbReference type="ARBA" id="ARBA00023136"/>
    </source>
</evidence>
<dbReference type="InterPro" id="IPR050338">
    <property type="entry name" value="DisA"/>
</dbReference>
<comment type="subunit">
    <text evidence="10">Probably a homodimer.</text>
</comment>
<dbReference type="InterPro" id="IPR036888">
    <property type="entry name" value="DNA_integrity_DisA_N_sf"/>
</dbReference>
<dbReference type="GO" id="GO:0005524">
    <property type="term" value="F:ATP binding"/>
    <property type="evidence" value="ECO:0007669"/>
    <property type="project" value="UniProtKB-UniRule"/>
</dbReference>
<evidence type="ECO:0000256" key="5">
    <source>
        <dbReference type="ARBA" id="ARBA00022695"/>
    </source>
</evidence>
<feature type="transmembrane region" description="Helical" evidence="10">
    <location>
        <begin position="62"/>
        <end position="82"/>
    </location>
</feature>
<dbReference type="PANTHER" id="PTHR34185:SF1">
    <property type="entry name" value="DIADENYLATE CYCLASE"/>
    <property type="match status" value="1"/>
</dbReference>
<comment type="similarity">
    <text evidence="10">Belongs to the adenylate cyclase family. DacA/CdaA subfamily.</text>
</comment>
<evidence type="ECO:0000256" key="3">
    <source>
        <dbReference type="ARBA" id="ARBA00022679"/>
    </source>
</evidence>
<proteinExistence type="inferred from homology"/>
<keyword evidence="4 10" id="KW-0812">Transmembrane</keyword>
<dbReference type="PROSITE" id="PS51794">
    <property type="entry name" value="DAC"/>
    <property type="match status" value="1"/>
</dbReference>
<evidence type="ECO:0000256" key="4">
    <source>
        <dbReference type="ARBA" id="ARBA00022692"/>
    </source>
</evidence>
<keyword evidence="8 10" id="KW-1133">Transmembrane helix</keyword>
<dbReference type="Pfam" id="PF02457">
    <property type="entry name" value="DAC"/>
    <property type="match status" value="1"/>
</dbReference>
<feature type="transmembrane region" description="Helical" evidence="10">
    <location>
        <begin position="38"/>
        <end position="55"/>
    </location>
</feature>
<evidence type="ECO:0000256" key="7">
    <source>
        <dbReference type="ARBA" id="ARBA00022840"/>
    </source>
</evidence>
<dbReference type="InterPro" id="IPR045585">
    <property type="entry name" value="CdaA_N"/>
</dbReference>
<evidence type="ECO:0000256" key="2">
    <source>
        <dbReference type="ARBA" id="ARBA00022475"/>
    </source>
</evidence>
<keyword evidence="9 10" id="KW-0472">Membrane</keyword>
<dbReference type="PIRSF" id="PIRSF004793">
    <property type="entry name" value="UCP004793"/>
    <property type="match status" value="1"/>
</dbReference>
<dbReference type="SUPFAM" id="SSF143597">
    <property type="entry name" value="YojJ-like"/>
    <property type="match status" value="1"/>
</dbReference>
<dbReference type="EC" id="2.7.7.85" evidence="10"/>
<dbReference type="RefSeq" id="WP_052570798.1">
    <property type="nucleotide sequence ID" value="NZ_CP009498.1"/>
</dbReference>
<protein>
    <recommendedName>
        <fullName evidence="10">Diadenylate cyclase</fullName>
        <shortName evidence="10">DAC</shortName>
        <ecNumber evidence="10">2.7.7.85</ecNumber>
    </recommendedName>
    <alternativeName>
        <fullName evidence="10">Cyclic-di-AMP synthase</fullName>
        <shortName evidence="10">c-di-AMP synthase</shortName>
    </alternativeName>
</protein>
<organism evidence="12 13">
    <name type="scientific">Endomicrobium proavitum</name>
    <dbReference type="NCBI Taxonomy" id="1408281"/>
    <lineage>
        <taxon>Bacteria</taxon>
        <taxon>Pseudomonadati</taxon>
        <taxon>Elusimicrobiota</taxon>
        <taxon>Endomicrobiia</taxon>
        <taxon>Endomicrobiales</taxon>
        <taxon>Endomicrobiaceae</taxon>
        <taxon>Endomicrobium</taxon>
    </lineage>
</organism>
<dbReference type="Proteomes" id="UP000035337">
    <property type="component" value="Chromosome"/>
</dbReference>